<protein>
    <recommendedName>
        <fullName evidence="1">Aladin seven-bladed propeller domain-containing protein</fullName>
    </recommendedName>
</protein>
<proteinExistence type="predicted"/>
<accession>A0A7R9LDX6</accession>
<dbReference type="EMBL" id="OC915305">
    <property type="protein sequence ID" value="CAD7639792.1"/>
    <property type="molecule type" value="Genomic_DNA"/>
</dbReference>
<dbReference type="AlphaFoldDB" id="A0A7R9LDX6"/>
<feature type="domain" description="Aladin seven-bladed propeller" evidence="1">
    <location>
        <begin position="141"/>
        <end position="480"/>
    </location>
</feature>
<dbReference type="Pfam" id="PF25460">
    <property type="entry name" value="Beta-prop_Aladin"/>
    <property type="match status" value="1"/>
</dbReference>
<dbReference type="Gene3D" id="2.130.10.10">
    <property type="entry name" value="YVTN repeat-like/Quinoprotein amine dehydrogenase"/>
    <property type="match status" value="1"/>
</dbReference>
<dbReference type="PANTHER" id="PTHR14494">
    <property type="entry name" value="ALADIN/ADRACALIN/AAAS"/>
    <property type="match status" value="1"/>
</dbReference>
<dbReference type="GO" id="GO:0005643">
    <property type="term" value="C:nuclear pore"/>
    <property type="evidence" value="ECO:0007669"/>
    <property type="project" value="TreeGrafter"/>
</dbReference>
<dbReference type="SUPFAM" id="SSF50978">
    <property type="entry name" value="WD40 repeat-like"/>
    <property type="match status" value="1"/>
</dbReference>
<evidence type="ECO:0000313" key="2">
    <source>
        <dbReference type="EMBL" id="CAD7639792.1"/>
    </source>
</evidence>
<dbReference type="InterPro" id="IPR057403">
    <property type="entry name" value="Beta-prop_Aladin"/>
</dbReference>
<sequence>MVNMCSLELFPTPIASDGRTLREVNERLEDGVNECVVIDEAHIYPTIEVRNEDIMKPSITNESVDNIFITKDMTLWKRFLRCLKTRGFVSALEMISEYDNYYHLENSWFLRFSQKLCQTLLYLWQLLLNFYIFIYPYALKSNEELCHEFNKSMDWRNGLIRAFQWHPNGHKCAVCHINDCIYIYSFDNSFVPLLKHSLQTKVTALSWSPTREDILAVCCDSVIILWTLDPNSRQYRPTSDCINIIHSPISPLTDMKFDPSGQYLAACSPQSSKLCLIEVEKKEIVKTIRRFGTCFTRVFWSPDKTRLLSATTAKHIRVYETKGWSSAKWNQQFSGICQTACWSRPIGHLLLVALRDCPSVFAIPFYDSPQPNDVGGTRHCLEVLDISEHEFPNGIKVGGSIHDMIWDKNSERLVISFKDNREWIALYKTVIRPNLEMTPIGFVHGLPQEIPLHISFNDSFRSGSLLTVCWNSGVVSYIPLQFDSKTNKSMYTSGTPRSLTSFCVASPNRSITSNNTSLRGTPLRPSKVLSSPLIHFTPNDSVLSPKRPLLFTTFTKRDSSYDSLE</sequence>
<dbReference type="InterPro" id="IPR036322">
    <property type="entry name" value="WD40_repeat_dom_sf"/>
</dbReference>
<dbReference type="InterPro" id="IPR045139">
    <property type="entry name" value="Aladin"/>
</dbReference>
<name>A0A7R9LDX6_9ACAR</name>
<evidence type="ECO:0000313" key="3">
    <source>
        <dbReference type="Proteomes" id="UP000728032"/>
    </source>
</evidence>
<dbReference type="PANTHER" id="PTHR14494:SF0">
    <property type="entry name" value="ALADIN"/>
    <property type="match status" value="1"/>
</dbReference>
<dbReference type="EMBL" id="CAJPVJ010000480">
    <property type="protein sequence ID" value="CAG2162613.1"/>
    <property type="molecule type" value="Genomic_DNA"/>
</dbReference>
<gene>
    <name evidence="2" type="ORF">ONB1V03_LOCUS2205</name>
</gene>
<reference evidence="2" key="1">
    <citation type="submission" date="2020-11" db="EMBL/GenBank/DDBJ databases">
        <authorList>
            <person name="Tran Van P."/>
        </authorList>
    </citation>
    <scope>NUCLEOTIDE SEQUENCE</scope>
</reference>
<keyword evidence="3" id="KW-1185">Reference proteome</keyword>
<dbReference type="Proteomes" id="UP000728032">
    <property type="component" value="Unassembled WGS sequence"/>
</dbReference>
<dbReference type="GO" id="GO:0006913">
    <property type="term" value="P:nucleocytoplasmic transport"/>
    <property type="evidence" value="ECO:0007669"/>
    <property type="project" value="TreeGrafter"/>
</dbReference>
<evidence type="ECO:0000259" key="1">
    <source>
        <dbReference type="Pfam" id="PF25460"/>
    </source>
</evidence>
<dbReference type="InterPro" id="IPR015943">
    <property type="entry name" value="WD40/YVTN_repeat-like_dom_sf"/>
</dbReference>
<dbReference type="SMART" id="SM00320">
    <property type="entry name" value="WD40"/>
    <property type="match status" value="5"/>
</dbReference>
<dbReference type="InterPro" id="IPR001680">
    <property type="entry name" value="WD40_rpt"/>
</dbReference>
<dbReference type="OrthoDB" id="411991at2759"/>
<organism evidence="2">
    <name type="scientific">Oppiella nova</name>
    <dbReference type="NCBI Taxonomy" id="334625"/>
    <lineage>
        <taxon>Eukaryota</taxon>
        <taxon>Metazoa</taxon>
        <taxon>Ecdysozoa</taxon>
        <taxon>Arthropoda</taxon>
        <taxon>Chelicerata</taxon>
        <taxon>Arachnida</taxon>
        <taxon>Acari</taxon>
        <taxon>Acariformes</taxon>
        <taxon>Sarcoptiformes</taxon>
        <taxon>Oribatida</taxon>
        <taxon>Brachypylina</taxon>
        <taxon>Oppioidea</taxon>
        <taxon>Oppiidae</taxon>
        <taxon>Oppiella</taxon>
    </lineage>
</organism>